<feature type="domain" description="Teneurin-like YD-shell" evidence="3">
    <location>
        <begin position="286"/>
        <end position="556"/>
    </location>
</feature>
<dbReference type="Pfam" id="PF25023">
    <property type="entry name" value="TEN_YD-shell"/>
    <property type="match status" value="1"/>
</dbReference>
<evidence type="ECO:0000313" key="4">
    <source>
        <dbReference type="EMBL" id="PWW10572.1"/>
    </source>
</evidence>
<dbReference type="AlphaFoldDB" id="A0A317Q5P7"/>
<gene>
    <name evidence="4" type="ORF">DET45_1133</name>
</gene>
<evidence type="ECO:0000256" key="2">
    <source>
        <dbReference type="SAM" id="MobiDB-lite"/>
    </source>
</evidence>
<dbReference type="Proteomes" id="UP000246964">
    <property type="component" value="Unassembled WGS sequence"/>
</dbReference>
<name>A0A317Q5P7_9GAMM</name>
<comment type="caution">
    <text evidence="4">The sequence shown here is derived from an EMBL/GenBank/DDBJ whole genome shotgun (WGS) entry which is preliminary data.</text>
</comment>
<dbReference type="EMBL" id="QGTT01000013">
    <property type="protein sequence ID" value="PWW10572.1"/>
    <property type="molecule type" value="Genomic_DNA"/>
</dbReference>
<evidence type="ECO:0000313" key="5">
    <source>
        <dbReference type="Proteomes" id="UP000246964"/>
    </source>
</evidence>
<reference evidence="4 5" key="1">
    <citation type="submission" date="2018-05" db="EMBL/GenBank/DDBJ databases">
        <title>Freshwater and sediment microbial communities from various areas in North America, analyzing microbe dynamics in response to fracking.</title>
        <authorList>
            <person name="Lamendella R."/>
        </authorList>
    </citation>
    <scope>NUCLEOTIDE SEQUENCE [LARGE SCALE GENOMIC DNA]</scope>
    <source>
        <strain evidence="4 5">125B1</strain>
    </source>
</reference>
<dbReference type="InterPro" id="IPR050708">
    <property type="entry name" value="T6SS_VgrG/RHS"/>
</dbReference>
<dbReference type="PANTHER" id="PTHR32305:SF15">
    <property type="entry name" value="PROTEIN RHSA-RELATED"/>
    <property type="match status" value="1"/>
</dbReference>
<feature type="compositionally biased region" description="Basic and acidic residues" evidence="2">
    <location>
        <begin position="710"/>
        <end position="725"/>
    </location>
</feature>
<evidence type="ECO:0000259" key="3">
    <source>
        <dbReference type="Pfam" id="PF25023"/>
    </source>
</evidence>
<keyword evidence="5" id="KW-1185">Reference proteome</keyword>
<protein>
    <submittedName>
        <fullName evidence="4">RHS repeat-associated protein</fullName>
    </submittedName>
</protein>
<accession>A0A317Q5P7</accession>
<dbReference type="InterPro" id="IPR022385">
    <property type="entry name" value="Rhs_assc_core"/>
</dbReference>
<evidence type="ECO:0000256" key="1">
    <source>
        <dbReference type="ARBA" id="ARBA00022737"/>
    </source>
</evidence>
<feature type="region of interest" description="Disordered" evidence="2">
    <location>
        <begin position="690"/>
        <end position="725"/>
    </location>
</feature>
<sequence>MLTSRQVVAVHYSDGNPRGYATTTTYRAFAAPQYQQPTHIASPEDVMTELMYDTFTNVTTITQYGGGLSQTELRRYDSHNNLCFVGRNDTGNVQLKYNLLGELQWQAQGHVSSCGGTKPVHAVEHVYDNLGNLKAVNYPDSTPDVSYTLDNVGNLVQLAAGHVVQDYVYNNQGALESETLTVPGRSEPFTVDYRYNNDLAPSAIVYPGSQQVVQLLPNAFGEPTQVASSGRSYAINIDFHASGGVKSFTYGNGVTHQSVLDSVSNLPIQMSDMKGMSRVMWFDYGYDNNANITQLLDGTDSGYHLNTLSYDGLDRLIGTSGNSKAGNASVDYDALGNITQLVTHNRTLDYHYNTALNRLTSVNGSGAAAKSYSSFDYDTRGNITNNSHVEMSYNLANQMTAALGKSYSYDGHNRRVKVAGDGDTRYYLYSQSGQLLLSEDNGVQTNYIYLGSKLIAEDRQATTTFIHSDMLGSPVARTNSTGRVESRRHYQPFGDTYEAPNDDIGYTGHKYDNDLGLSYMQARYYDPVIGRFYSNDPVGFRDVLSFNRYAYANNNPYKYVDPDGQDAMITHMKNGSIQIDIPTKFTGPLATKQNIQAIKTQVSKKWSGTYKVNGKNTNVTVNVTDAKSGIGPKNEVTLLDKDPASGRSYVQGNKGEWNASGDNMTSGMVEHEAGHLMGADDQYYEGTGMALPGHENDIMGNLQGTPQDSTMKEILDSDRNWTKKE</sequence>
<dbReference type="OrthoDB" id="9816400at2"/>
<dbReference type="InterPro" id="IPR056823">
    <property type="entry name" value="TEN-like_YD-shell"/>
</dbReference>
<dbReference type="Gene3D" id="2.180.10.10">
    <property type="entry name" value="RHS repeat-associated core"/>
    <property type="match status" value="1"/>
</dbReference>
<organism evidence="4 5">
    <name type="scientific">Pseudidiomarina maritima</name>
    <dbReference type="NCBI Taxonomy" id="519453"/>
    <lineage>
        <taxon>Bacteria</taxon>
        <taxon>Pseudomonadati</taxon>
        <taxon>Pseudomonadota</taxon>
        <taxon>Gammaproteobacteria</taxon>
        <taxon>Alteromonadales</taxon>
        <taxon>Idiomarinaceae</taxon>
        <taxon>Pseudidiomarina</taxon>
    </lineage>
</organism>
<dbReference type="PANTHER" id="PTHR32305">
    <property type="match status" value="1"/>
</dbReference>
<dbReference type="RefSeq" id="WP_146204096.1">
    <property type="nucleotide sequence ID" value="NZ_QGTT01000013.1"/>
</dbReference>
<keyword evidence="1" id="KW-0677">Repeat</keyword>
<proteinExistence type="predicted"/>
<dbReference type="NCBIfam" id="TIGR03696">
    <property type="entry name" value="Rhs_assc_core"/>
    <property type="match status" value="1"/>
</dbReference>